<dbReference type="Gene3D" id="3.20.20.70">
    <property type="entry name" value="Aldolase class I"/>
    <property type="match status" value="1"/>
</dbReference>
<evidence type="ECO:0000256" key="4">
    <source>
        <dbReference type="ARBA" id="ARBA00029440"/>
    </source>
</evidence>
<dbReference type="PANTHER" id="PTHR43090">
    <property type="entry name" value="1-(5-PHOSPHORIBOSYL)-5-[(5-PHOSPHORIBOSYLAMINO)METHYLIDENEAMINO] IMIDAZOLE-4-CARBOXAMIDE ISOMERASE"/>
    <property type="match status" value="1"/>
</dbReference>
<dbReference type="CDD" id="cd04723">
    <property type="entry name" value="HisA_HisF"/>
    <property type="match status" value="1"/>
</dbReference>
<dbReference type="PANTHER" id="PTHR43090:SF2">
    <property type="entry name" value="1-(5-PHOSPHORIBOSYL)-5-[(5-PHOSPHORIBOSYLAMINO)METHYLIDENEAMINO] IMIDAZOLE-4-CARBOXAMIDE ISOMERASE"/>
    <property type="match status" value="1"/>
</dbReference>
<organism evidence="6 7">
    <name type="scientific">Rubrivivax gelatinosus</name>
    <name type="common">Rhodocyclus gelatinosus</name>
    <name type="synonym">Rhodopseudomonas gelatinosa</name>
    <dbReference type="NCBI Taxonomy" id="28068"/>
    <lineage>
        <taxon>Bacteria</taxon>
        <taxon>Pseudomonadati</taxon>
        <taxon>Pseudomonadota</taxon>
        <taxon>Betaproteobacteria</taxon>
        <taxon>Burkholderiales</taxon>
        <taxon>Sphaerotilaceae</taxon>
        <taxon>Rubrivivax</taxon>
    </lineage>
</organism>
<evidence type="ECO:0000313" key="6">
    <source>
        <dbReference type="EMBL" id="TCP02640.1"/>
    </source>
</evidence>
<protein>
    <submittedName>
        <fullName evidence="6">Phosphoribosylformimino-5-aminoimidazole carboxamide ribotide isomerase</fullName>
    </submittedName>
</protein>
<dbReference type="GO" id="GO:0000105">
    <property type="term" value="P:L-histidine biosynthetic process"/>
    <property type="evidence" value="ECO:0007669"/>
    <property type="project" value="UniProtKB-KW"/>
</dbReference>
<dbReference type="Pfam" id="PF00977">
    <property type="entry name" value="His_biosynth"/>
    <property type="match status" value="1"/>
</dbReference>
<dbReference type="EMBL" id="SLXD01000006">
    <property type="protein sequence ID" value="TCP02640.1"/>
    <property type="molecule type" value="Genomic_DNA"/>
</dbReference>
<name>A0A4R2M8H2_RUBGE</name>
<evidence type="ECO:0000313" key="7">
    <source>
        <dbReference type="Proteomes" id="UP000295106"/>
    </source>
</evidence>
<dbReference type="InterPro" id="IPR011060">
    <property type="entry name" value="RibuloseP-bd_barrel"/>
</dbReference>
<gene>
    <name evidence="6" type="ORF">EV684_106202</name>
</gene>
<dbReference type="InterPro" id="IPR044524">
    <property type="entry name" value="Isoase_HisA-like"/>
</dbReference>
<dbReference type="RefSeq" id="WP_132647267.1">
    <property type="nucleotide sequence ID" value="NZ_CP181386.1"/>
</dbReference>
<dbReference type="GO" id="GO:0003949">
    <property type="term" value="F:1-(5-phosphoribosyl)-5-[(5-phosphoribosylamino)methylideneamino]imidazole-4-carboxamide isomerase activity"/>
    <property type="evidence" value="ECO:0007669"/>
    <property type="project" value="InterPro"/>
</dbReference>
<comment type="pathway">
    <text evidence="4">Amino-acid biosynthesis.</text>
</comment>
<dbReference type="InterPro" id="IPR013785">
    <property type="entry name" value="Aldolase_TIM"/>
</dbReference>
<dbReference type="SUPFAM" id="SSF51366">
    <property type="entry name" value="Ribulose-phoshate binding barrel"/>
    <property type="match status" value="1"/>
</dbReference>
<keyword evidence="2 5" id="KW-0028">Amino-acid biosynthesis</keyword>
<dbReference type="GO" id="GO:0005737">
    <property type="term" value="C:cytoplasm"/>
    <property type="evidence" value="ECO:0007669"/>
    <property type="project" value="TreeGrafter"/>
</dbReference>
<evidence type="ECO:0000256" key="5">
    <source>
        <dbReference type="RuleBase" id="RU003657"/>
    </source>
</evidence>
<dbReference type="AlphaFoldDB" id="A0A4R2M8H2"/>
<comment type="similarity">
    <text evidence="1 5">Belongs to the HisA/HisF family.</text>
</comment>
<dbReference type="OrthoDB" id="8535539at2"/>
<evidence type="ECO:0000256" key="2">
    <source>
        <dbReference type="ARBA" id="ARBA00022605"/>
    </source>
</evidence>
<dbReference type="Proteomes" id="UP000295106">
    <property type="component" value="Unassembled WGS sequence"/>
</dbReference>
<proteinExistence type="inferred from homology"/>
<sequence length="232" mass="24296">MRLIPVVDLMHGVAVRARRGERSTYRPLVSRLVDGHEPVAVARALCRACASATLYVADLDAIVDGRPQAETIAALLAALPGVELWLDAGFADATAAATLRARLGAAAARVRPVFGSESLVSRAALDACFPTPEAGILSLDRRGAQRLDAAGAWDTPECWPHQVIVMTLERVGSDAGPDLETMAALRARSPATHFIGAGGVRNGADLRRARESGAEAWLVASALHDGRLAPGA</sequence>
<dbReference type="InterPro" id="IPR006062">
    <property type="entry name" value="His_biosynth"/>
</dbReference>
<dbReference type="GeneID" id="99683604"/>
<dbReference type="GO" id="GO:0000162">
    <property type="term" value="P:L-tryptophan biosynthetic process"/>
    <property type="evidence" value="ECO:0007669"/>
    <property type="project" value="TreeGrafter"/>
</dbReference>
<reference evidence="6 7" key="1">
    <citation type="submission" date="2019-03" db="EMBL/GenBank/DDBJ databases">
        <title>Genomic Encyclopedia of Type Strains, Phase IV (KMG-IV): sequencing the most valuable type-strain genomes for metagenomic binning, comparative biology and taxonomic classification.</title>
        <authorList>
            <person name="Goeker M."/>
        </authorList>
    </citation>
    <scope>NUCLEOTIDE SEQUENCE [LARGE SCALE GENOMIC DNA]</scope>
    <source>
        <strain evidence="6 7">DSM 1709</strain>
    </source>
</reference>
<keyword evidence="3 5" id="KW-0368">Histidine biosynthesis</keyword>
<accession>A0A4R2M8H2</accession>
<comment type="caution">
    <text evidence="6">The sequence shown here is derived from an EMBL/GenBank/DDBJ whole genome shotgun (WGS) entry which is preliminary data.</text>
</comment>
<evidence type="ECO:0000256" key="3">
    <source>
        <dbReference type="ARBA" id="ARBA00023102"/>
    </source>
</evidence>
<evidence type="ECO:0000256" key="1">
    <source>
        <dbReference type="ARBA" id="ARBA00009667"/>
    </source>
</evidence>
<keyword evidence="6" id="KW-0413">Isomerase</keyword>